<evidence type="ECO:0000313" key="3">
    <source>
        <dbReference type="Proteomes" id="UP000326396"/>
    </source>
</evidence>
<comment type="caution">
    <text evidence="2">The sequence shown here is derived from an EMBL/GenBank/DDBJ whole genome shotgun (WGS) entry which is preliminary data.</text>
</comment>
<feature type="region of interest" description="Disordered" evidence="1">
    <location>
        <begin position="107"/>
        <end position="143"/>
    </location>
</feature>
<dbReference type="EMBL" id="SZYD01000009">
    <property type="protein sequence ID" value="KAD5318365.1"/>
    <property type="molecule type" value="Genomic_DNA"/>
</dbReference>
<dbReference type="AlphaFoldDB" id="A0A5N6NWL1"/>
<dbReference type="Proteomes" id="UP000326396">
    <property type="component" value="Linkage Group LG17"/>
</dbReference>
<reference evidence="2 3" key="1">
    <citation type="submission" date="2019-05" db="EMBL/GenBank/DDBJ databases">
        <title>Mikania micrantha, genome provides insights into the molecular mechanism of rapid growth.</title>
        <authorList>
            <person name="Liu B."/>
        </authorList>
    </citation>
    <scope>NUCLEOTIDE SEQUENCE [LARGE SCALE GENOMIC DNA]</scope>
    <source>
        <strain evidence="2">NLD-2019</strain>
        <tissue evidence="2">Leaf</tissue>
    </source>
</reference>
<protein>
    <submittedName>
        <fullName evidence="2">Uncharacterized protein</fullName>
    </submittedName>
</protein>
<feature type="compositionally biased region" description="Basic and acidic residues" evidence="1">
    <location>
        <begin position="123"/>
        <end position="135"/>
    </location>
</feature>
<sequence>MGLNLNHSNSDPLFGTKRHDFPVFLHFGFLLPHPYLDAAQPHCLLHRHSTPPPTGPPLDPTTGGSEVQVLRCSTNGMVHMVQCSTDRCSTEGAVTVRCSTDARSMRQEAKAMGGGRSTTGCEGGDRGEGGEERQEAVMGGGRRRCSSGCDQRDGFESFLGFFN</sequence>
<accession>A0A5N6NWL1</accession>
<evidence type="ECO:0000256" key="1">
    <source>
        <dbReference type="SAM" id="MobiDB-lite"/>
    </source>
</evidence>
<organism evidence="2 3">
    <name type="scientific">Mikania micrantha</name>
    <name type="common">bitter vine</name>
    <dbReference type="NCBI Taxonomy" id="192012"/>
    <lineage>
        <taxon>Eukaryota</taxon>
        <taxon>Viridiplantae</taxon>
        <taxon>Streptophyta</taxon>
        <taxon>Embryophyta</taxon>
        <taxon>Tracheophyta</taxon>
        <taxon>Spermatophyta</taxon>
        <taxon>Magnoliopsida</taxon>
        <taxon>eudicotyledons</taxon>
        <taxon>Gunneridae</taxon>
        <taxon>Pentapetalae</taxon>
        <taxon>asterids</taxon>
        <taxon>campanulids</taxon>
        <taxon>Asterales</taxon>
        <taxon>Asteraceae</taxon>
        <taxon>Asteroideae</taxon>
        <taxon>Heliantheae alliance</taxon>
        <taxon>Eupatorieae</taxon>
        <taxon>Mikania</taxon>
    </lineage>
</organism>
<gene>
    <name evidence="2" type="ORF">E3N88_18311</name>
</gene>
<evidence type="ECO:0000313" key="2">
    <source>
        <dbReference type="EMBL" id="KAD5318365.1"/>
    </source>
</evidence>
<keyword evidence="3" id="KW-1185">Reference proteome</keyword>
<proteinExistence type="predicted"/>
<name>A0A5N6NWL1_9ASTR</name>